<proteinExistence type="inferred from homology"/>
<evidence type="ECO:0000313" key="7">
    <source>
        <dbReference type="Proteomes" id="UP001065549"/>
    </source>
</evidence>
<evidence type="ECO:0000259" key="5">
    <source>
        <dbReference type="PROSITE" id="PS50931"/>
    </source>
</evidence>
<keyword evidence="2" id="KW-0805">Transcription regulation</keyword>
<dbReference type="GO" id="GO:0003677">
    <property type="term" value="F:DNA binding"/>
    <property type="evidence" value="ECO:0007669"/>
    <property type="project" value="UniProtKB-KW"/>
</dbReference>
<dbReference type="GO" id="GO:0003700">
    <property type="term" value="F:DNA-binding transcription factor activity"/>
    <property type="evidence" value="ECO:0007669"/>
    <property type="project" value="InterPro"/>
</dbReference>
<evidence type="ECO:0000256" key="4">
    <source>
        <dbReference type="ARBA" id="ARBA00023163"/>
    </source>
</evidence>
<dbReference type="InterPro" id="IPR050176">
    <property type="entry name" value="LTTR"/>
</dbReference>
<dbReference type="SUPFAM" id="SSF53850">
    <property type="entry name" value="Periplasmic binding protein-like II"/>
    <property type="match status" value="1"/>
</dbReference>
<dbReference type="EMBL" id="JAOSHN010000002">
    <property type="protein sequence ID" value="MCU7377623.1"/>
    <property type="molecule type" value="Genomic_DNA"/>
</dbReference>
<reference evidence="6" key="1">
    <citation type="submission" date="2022-09" db="EMBL/GenBank/DDBJ databases">
        <title>Culturomic study of gut microbiota in children with autism spectrum disorder.</title>
        <authorList>
            <person name="Efimov B.A."/>
            <person name="Chaplin A.V."/>
            <person name="Sokolova S.R."/>
            <person name="Pikina A.P."/>
            <person name="Korzhanova M."/>
            <person name="Belova V."/>
            <person name="Korostin D."/>
        </authorList>
    </citation>
    <scope>NUCLEOTIDE SEQUENCE</scope>
    <source>
        <strain evidence="6">ASD5510</strain>
    </source>
</reference>
<dbReference type="PANTHER" id="PTHR30579:SF7">
    <property type="entry name" value="HTH-TYPE TRANSCRIPTIONAL REGULATOR LRHA-RELATED"/>
    <property type="match status" value="1"/>
</dbReference>
<dbReference type="Gene3D" id="1.10.10.10">
    <property type="entry name" value="Winged helix-like DNA-binding domain superfamily/Winged helix DNA-binding domain"/>
    <property type="match status" value="1"/>
</dbReference>
<evidence type="ECO:0000256" key="1">
    <source>
        <dbReference type="ARBA" id="ARBA00009437"/>
    </source>
</evidence>
<keyword evidence="3" id="KW-0238">DNA-binding</keyword>
<dbReference type="InterPro" id="IPR000847">
    <property type="entry name" value="LysR_HTH_N"/>
</dbReference>
<sequence length="306" mass="34663">MKKRLNLEYLNTFLIAAETGKLNATAELTYRSHSAVSTQIKKLEEQIDAPLFIRSKNTLILTKAGETLVDYAQRILALNDAAFNSMSDSDWGGDMTLAIPTDYSRLFLQSFYPKIQEKLPHFNFSTVFSRSREIRKKVDEGKIQFAIAAMEPEYGEEVLLWEEGLYWVCSKQFEHEPDAPIPIALFSDDCIINNHSLYCLKKTRLDFQIRFTSTVMDNIADCVRSGLAVSLLPESMMTDEFQVLSPEFLPCAFTLKMGCIWQEKADTNIVNTLIESIKAQVKQPDFMNSLKILSTGRSNGKSPLAP</sequence>
<name>A0A9J6QSY3_9FIRM</name>
<dbReference type="AlphaFoldDB" id="A0A9J6QSY3"/>
<dbReference type="Proteomes" id="UP001065549">
    <property type="component" value="Unassembled WGS sequence"/>
</dbReference>
<gene>
    <name evidence="6" type="ORF">OBO34_04545</name>
</gene>
<dbReference type="PANTHER" id="PTHR30579">
    <property type="entry name" value="TRANSCRIPTIONAL REGULATOR"/>
    <property type="match status" value="1"/>
</dbReference>
<protein>
    <submittedName>
        <fullName evidence="6">LysR family transcriptional regulator</fullName>
    </submittedName>
</protein>
<evidence type="ECO:0000256" key="3">
    <source>
        <dbReference type="ARBA" id="ARBA00023125"/>
    </source>
</evidence>
<comment type="similarity">
    <text evidence="1">Belongs to the LysR transcriptional regulatory family.</text>
</comment>
<keyword evidence="7" id="KW-1185">Reference proteome</keyword>
<dbReference type="RefSeq" id="WP_148397245.1">
    <property type="nucleotide sequence ID" value="NZ_JAJAGH010000015.1"/>
</dbReference>
<dbReference type="SUPFAM" id="SSF46785">
    <property type="entry name" value="Winged helix' DNA-binding domain"/>
    <property type="match status" value="1"/>
</dbReference>
<dbReference type="Pfam" id="PF03466">
    <property type="entry name" value="LysR_substrate"/>
    <property type="match status" value="1"/>
</dbReference>
<feature type="domain" description="HTH lysR-type" evidence="5">
    <location>
        <begin position="5"/>
        <end position="62"/>
    </location>
</feature>
<evidence type="ECO:0000313" key="6">
    <source>
        <dbReference type="EMBL" id="MCU7377623.1"/>
    </source>
</evidence>
<evidence type="ECO:0000256" key="2">
    <source>
        <dbReference type="ARBA" id="ARBA00023015"/>
    </source>
</evidence>
<organism evidence="6 7">
    <name type="scientific">Hominibacterium faecale</name>
    <dbReference type="NCBI Taxonomy" id="2839743"/>
    <lineage>
        <taxon>Bacteria</taxon>
        <taxon>Bacillati</taxon>
        <taxon>Bacillota</taxon>
        <taxon>Clostridia</taxon>
        <taxon>Peptostreptococcales</taxon>
        <taxon>Anaerovoracaceae</taxon>
        <taxon>Hominibacterium</taxon>
    </lineage>
</organism>
<dbReference type="Gene3D" id="3.40.190.10">
    <property type="entry name" value="Periplasmic binding protein-like II"/>
    <property type="match status" value="2"/>
</dbReference>
<dbReference type="PROSITE" id="PS50931">
    <property type="entry name" value="HTH_LYSR"/>
    <property type="match status" value="1"/>
</dbReference>
<dbReference type="InterPro" id="IPR036388">
    <property type="entry name" value="WH-like_DNA-bd_sf"/>
</dbReference>
<accession>A0A9J6QSY3</accession>
<dbReference type="InterPro" id="IPR005119">
    <property type="entry name" value="LysR_subst-bd"/>
</dbReference>
<dbReference type="InterPro" id="IPR036390">
    <property type="entry name" value="WH_DNA-bd_sf"/>
</dbReference>
<dbReference type="Pfam" id="PF00126">
    <property type="entry name" value="HTH_1"/>
    <property type="match status" value="1"/>
</dbReference>
<keyword evidence="4" id="KW-0804">Transcription</keyword>
<comment type="caution">
    <text evidence="6">The sequence shown here is derived from an EMBL/GenBank/DDBJ whole genome shotgun (WGS) entry which is preliminary data.</text>
</comment>